<dbReference type="HOGENOM" id="CLU_885372_0_0_7"/>
<accession>A9GQ04</accession>
<organism evidence="2 3">
    <name type="scientific">Sorangium cellulosum (strain So ce56)</name>
    <name type="common">Polyangium cellulosum (strain So ce56)</name>
    <dbReference type="NCBI Taxonomy" id="448385"/>
    <lineage>
        <taxon>Bacteria</taxon>
        <taxon>Pseudomonadati</taxon>
        <taxon>Myxococcota</taxon>
        <taxon>Polyangia</taxon>
        <taxon>Polyangiales</taxon>
        <taxon>Polyangiaceae</taxon>
        <taxon>Sorangium</taxon>
    </lineage>
</organism>
<feature type="region of interest" description="Disordered" evidence="1">
    <location>
        <begin position="100"/>
        <end position="121"/>
    </location>
</feature>
<proteinExistence type="predicted"/>
<protein>
    <submittedName>
        <fullName evidence="2">Uncharacterized protein</fullName>
    </submittedName>
</protein>
<dbReference type="KEGG" id="scl:sce6660"/>
<dbReference type="EMBL" id="AM746676">
    <property type="protein sequence ID" value="CAN96829.1"/>
    <property type="molecule type" value="Genomic_DNA"/>
</dbReference>
<evidence type="ECO:0000256" key="1">
    <source>
        <dbReference type="SAM" id="MobiDB-lite"/>
    </source>
</evidence>
<dbReference type="STRING" id="448385.sce6660"/>
<evidence type="ECO:0000313" key="2">
    <source>
        <dbReference type="EMBL" id="CAN96829.1"/>
    </source>
</evidence>
<name>A9GQ04_SORC5</name>
<gene>
    <name evidence="2" type="ordered locus">sce6660</name>
</gene>
<evidence type="ECO:0000313" key="3">
    <source>
        <dbReference type="Proteomes" id="UP000002139"/>
    </source>
</evidence>
<dbReference type="Proteomes" id="UP000002139">
    <property type="component" value="Chromosome"/>
</dbReference>
<reference evidence="2 3" key="1">
    <citation type="journal article" date="2007" name="Nat. Biotechnol.">
        <title>Complete genome sequence of the myxobacterium Sorangium cellulosum.</title>
        <authorList>
            <person name="Schneiker S."/>
            <person name="Perlova O."/>
            <person name="Kaiser O."/>
            <person name="Gerth K."/>
            <person name="Alici A."/>
            <person name="Altmeyer M.O."/>
            <person name="Bartels D."/>
            <person name="Bekel T."/>
            <person name="Beyer S."/>
            <person name="Bode E."/>
            <person name="Bode H.B."/>
            <person name="Bolten C.J."/>
            <person name="Choudhuri J.V."/>
            <person name="Doss S."/>
            <person name="Elnakady Y.A."/>
            <person name="Frank B."/>
            <person name="Gaigalat L."/>
            <person name="Goesmann A."/>
            <person name="Groeger C."/>
            <person name="Gross F."/>
            <person name="Jelsbak L."/>
            <person name="Jelsbak L."/>
            <person name="Kalinowski J."/>
            <person name="Kegler C."/>
            <person name="Knauber T."/>
            <person name="Konietzny S."/>
            <person name="Kopp M."/>
            <person name="Krause L."/>
            <person name="Krug D."/>
            <person name="Linke B."/>
            <person name="Mahmud T."/>
            <person name="Martinez-Arias R."/>
            <person name="McHardy A.C."/>
            <person name="Merai M."/>
            <person name="Meyer F."/>
            <person name="Mormann S."/>
            <person name="Munoz-Dorado J."/>
            <person name="Perez J."/>
            <person name="Pradella S."/>
            <person name="Rachid S."/>
            <person name="Raddatz G."/>
            <person name="Rosenau F."/>
            <person name="Rueckert C."/>
            <person name="Sasse F."/>
            <person name="Scharfe M."/>
            <person name="Schuster S.C."/>
            <person name="Suen G."/>
            <person name="Treuner-Lange A."/>
            <person name="Velicer G.J."/>
            <person name="Vorholter F.-J."/>
            <person name="Weissman K.J."/>
            <person name="Welch R.D."/>
            <person name="Wenzel S.C."/>
            <person name="Whitworth D.E."/>
            <person name="Wilhelm S."/>
            <person name="Wittmann C."/>
            <person name="Bloecker H."/>
            <person name="Puehler A."/>
            <person name="Mueller R."/>
        </authorList>
    </citation>
    <scope>NUCLEOTIDE SEQUENCE [LARGE SCALE GENOMIC DNA]</scope>
    <source>
        <strain evidence="3">So ce56</strain>
    </source>
</reference>
<sequence>MRLAGAEACVGARALAQAVEARLGRAALVSAARAELTVEGRIEPGGTGGWRAEIAVADAGGAVLGTREIATASPRCSAIDDELALAIALMIDPSAKLSPGAPPLAAPAPPPAPSPAPSPPAPQVIVQRVLVPVPPPAPPPPAPWRVEVGAGPLFGLGLLPSPGIAAALRARLTPPRSWSFEVGGAIWLPNEATTGASSTRFSWGEGFVSACPVSLGGETRLSACAGVRLGALQVGGLGFGVDRADERLTAGGALDVRLTRQLAGPLTVGGGLGLIVPIVRDTFYYIDAQGRDREVFRMAPLAGAADVVIGVDFP</sequence>
<dbReference type="AlphaFoldDB" id="A9GQ04"/>
<keyword evidence="3" id="KW-1185">Reference proteome</keyword>